<keyword evidence="6 8" id="KW-1133">Transmembrane helix</keyword>
<dbReference type="GO" id="GO:0048473">
    <property type="term" value="P:D-methionine transmembrane transport"/>
    <property type="evidence" value="ECO:0007669"/>
    <property type="project" value="TreeGrafter"/>
</dbReference>
<dbReference type="Gene3D" id="1.10.3720.10">
    <property type="entry name" value="MetI-like"/>
    <property type="match status" value="1"/>
</dbReference>
<dbReference type="SUPFAM" id="SSF161098">
    <property type="entry name" value="MetI-like"/>
    <property type="match status" value="1"/>
</dbReference>
<feature type="transmembrane region" description="Helical" evidence="8">
    <location>
        <begin position="26"/>
        <end position="48"/>
    </location>
</feature>
<dbReference type="PROSITE" id="PS50928">
    <property type="entry name" value="ABC_TM1"/>
    <property type="match status" value="1"/>
</dbReference>
<comment type="caution">
    <text evidence="10">The sequence shown here is derived from an EMBL/GenBank/DDBJ whole genome shotgun (WGS) entry which is preliminary data.</text>
</comment>
<feature type="transmembrane region" description="Helical" evidence="8">
    <location>
        <begin position="195"/>
        <end position="218"/>
    </location>
</feature>
<evidence type="ECO:0000256" key="3">
    <source>
        <dbReference type="ARBA" id="ARBA00022448"/>
    </source>
</evidence>
<dbReference type="PANTHER" id="PTHR30450:SF1">
    <property type="entry name" value="D-METHIONINE TRANSPORT SYSTEM PERMEASE PROTEIN METI-RELATED"/>
    <property type="match status" value="1"/>
</dbReference>
<comment type="subcellular location">
    <subcellularLocation>
        <location evidence="1 8">Cell membrane</location>
        <topology evidence="1 8">Multi-pass membrane protein</topology>
    </subcellularLocation>
</comment>
<dbReference type="FunFam" id="1.10.3720.10:FF:000002">
    <property type="entry name" value="D-methionine ABC transporter permease MetI"/>
    <property type="match status" value="1"/>
</dbReference>
<evidence type="ECO:0000256" key="4">
    <source>
        <dbReference type="ARBA" id="ARBA00022475"/>
    </source>
</evidence>
<feature type="domain" description="ABC transmembrane type-1" evidence="9">
    <location>
        <begin position="20"/>
        <end position="214"/>
    </location>
</feature>
<comment type="similarity">
    <text evidence="2">Belongs to the binding-protein-dependent transport system permease family. CysTW subfamily.</text>
</comment>
<dbReference type="GO" id="GO:0005886">
    <property type="term" value="C:plasma membrane"/>
    <property type="evidence" value="ECO:0007669"/>
    <property type="project" value="UniProtKB-SubCell"/>
</dbReference>
<keyword evidence="5 8" id="KW-0812">Transmembrane</keyword>
<keyword evidence="7 8" id="KW-0472">Membrane</keyword>
<dbReference type="InterPro" id="IPR000515">
    <property type="entry name" value="MetI-like"/>
</dbReference>
<feature type="transmembrane region" description="Helical" evidence="8">
    <location>
        <begin position="152"/>
        <end position="175"/>
    </location>
</feature>
<evidence type="ECO:0000256" key="8">
    <source>
        <dbReference type="RuleBase" id="RU363032"/>
    </source>
</evidence>
<feature type="transmembrane region" description="Helical" evidence="8">
    <location>
        <begin position="69"/>
        <end position="88"/>
    </location>
</feature>
<dbReference type="EMBL" id="QRUP01000002">
    <property type="protein sequence ID" value="RGR76327.1"/>
    <property type="molecule type" value="Genomic_DNA"/>
</dbReference>
<dbReference type="CDD" id="cd06261">
    <property type="entry name" value="TM_PBP2"/>
    <property type="match status" value="1"/>
</dbReference>
<dbReference type="AlphaFoldDB" id="A0A412G647"/>
<gene>
    <name evidence="10" type="ORF">DWY25_02950</name>
</gene>
<dbReference type="InterPro" id="IPR051322">
    <property type="entry name" value="AA_ABC_Transporter_Permease"/>
</dbReference>
<dbReference type="PANTHER" id="PTHR30450">
    <property type="entry name" value="ABC TRANSPORTER PERMEASE"/>
    <property type="match status" value="1"/>
</dbReference>
<evidence type="ECO:0000256" key="2">
    <source>
        <dbReference type="ARBA" id="ARBA00007069"/>
    </source>
</evidence>
<evidence type="ECO:0000313" key="11">
    <source>
        <dbReference type="Proteomes" id="UP000284178"/>
    </source>
</evidence>
<evidence type="ECO:0000259" key="9">
    <source>
        <dbReference type="PROSITE" id="PS50928"/>
    </source>
</evidence>
<dbReference type="Proteomes" id="UP000284178">
    <property type="component" value="Unassembled WGS sequence"/>
</dbReference>
<evidence type="ECO:0000256" key="5">
    <source>
        <dbReference type="ARBA" id="ARBA00022692"/>
    </source>
</evidence>
<dbReference type="InterPro" id="IPR035906">
    <property type="entry name" value="MetI-like_sf"/>
</dbReference>
<dbReference type="Pfam" id="PF00528">
    <property type="entry name" value="BPD_transp_1"/>
    <property type="match status" value="1"/>
</dbReference>
<name>A0A412G647_9FIRM</name>
<reference evidence="10 11" key="1">
    <citation type="submission" date="2018-08" db="EMBL/GenBank/DDBJ databases">
        <title>A genome reference for cultivated species of the human gut microbiota.</title>
        <authorList>
            <person name="Zou Y."/>
            <person name="Xue W."/>
            <person name="Luo G."/>
        </authorList>
    </citation>
    <scope>NUCLEOTIDE SEQUENCE [LARGE SCALE GENOMIC DNA]</scope>
    <source>
        <strain evidence="10 11">AF24-29</strain>
    </source>
</reference>
<dbReference type="RefSeq" id="WP_006058987.1">
    <property type="nucleotide sequence ID" value="NZ_CABJCV010000002.1"/>
</dbReference>
<feature type="transmembrane region" description="Helical" evidence="8">
    <location>
        <begin position="94"/>
        <end position="111"/>
    </location>
</feature>
<evidence type="ECO:0000256" key="6">
    <source>
        <dbReference type="ARBA" id="ARBA00022989"/>
    </source>
</evidence>
<protein>
    <submittedName>
        <fullName evidence="10">ABC transporter permease</fullName>
    </submittedName>
</protein>
<proteinExistence type="inferred from homology"/>
<keyword evidence="4" id="KW-1003">Cell membrane</keyword>
<sequence>MLEQLIPNVMVKIPKLIQSILETFQMMGWSGSISFVLGLFFGVVLIVTRKEGIMECHPVYWVLDKIINILRSIPFIILVPATLFLSRAIMGTGIGVKGAIIPLIIGTVPFFSRQIELALAEVDGGLIEAAQAMGDSPLQIIFRVYLKESIPAIARATTITFISLIGLTAMAGVVGAGGLGDFAIRYGHQRSEPDVIWVTILIILILVTIAQAIGDVIIKKTTH</sequence>
<keyword evidence="11" id="KW-1185">Reference proteome</keyword>
<evidence type="ECO:0000256" key="7">
    <source>
        <dbReference type="ARBA" id="ARBA00023136"/>
    </source>
</evidence>
<dbReference type="GeneID" id="83014367"/>
<keyword evidence="3 8" id="KW-0813">Transport</keyword>
<organism evidence="10 11">
    <name type="scientific">Holdemania filiformis</name>
    <dbReference type="NCBI Taxonomy" id="61171"/>
    <lineage>
        <taxon>Bacteria</taxon>
        <taxon>Bacillati</taxon>
        <taxon>Bacillota</taxon>
        <taxon>Erysipelotrichia</taxon>
        <taxon>Erysipelotrichales</taxon>
        <taxon>Erysipelotrichaceae</taxon>
        <taxon>Holdemania</taxon>
    </lineage>
</organism>
<evidence type="ECO:0000313" key="10">
    <source>
        <dbReference type="EMBL" id="RGR76327.1"/>
    </source>
</evidence>
<accession>A0A412G647</accession>
<evidence type="ECO:0000256" key="1">
    <source>
        <dbReference type="ARBA" id="ARBA00004651"/>
    </source>
</evidence>